<feature type="coiled-coil region" evidence="1">
    <location>
        <begin position="256"/>
        <end position="290"/>
    </location>
</feature>
<dbReference type="KEGG" id="pthv:CE140_12150"/>
<dbReference type="RefSeq" id="WP_208667127.1">
    <property type="nucleotide sequence ID" value="NZ_CP022201.1"/>
</dbReference>
<dbReference type="InterPro" id="IPR038440">
    <property type="entry name" value="FimV_C_sf"/>
</dbReference>
<dbReference type="EMBL" id="CP022202">
    <property type="protein sequence ID" value="AXA60759.1"/>
    <property type="molecule type" value="Genomic_DNA"/>
</dbReference>
<keyword evidence="3" id="KW-1133">Transmembrane helix</keyword>
<feature type="compositionally biased region" description="Low complexity" evidence="2">
    <location>
        <begin position="150"/>
        <end position="162"/>
    </location>
</feature>
<evidence type="ECO:0000313" key="5">
    <source>
        <dbReference type="EMBL" id="AXA60759.1"/>
    </source>
</evidence>
<keyword evidence="3" id="KW-0812">Transmembrane</keyword>
<dbReference type="AlphaFoldDB" id="A0A2Z4ZBQ2"/>
<organism evidence="5 6">
    <name type="scientific">Pseudomonas thivervalensis</name>
    <dbReference type="NCBI Taxonomy" id="86265"/>
    <lineage>
        <taxon>Bacteria</taxon>
        <taxon>Pseudomonadati</taxon>
        <taxon>Pseudomonadota</taxon>
        <taxon>Gammaproteobacteria</taxon>
        <taxon>Pseudomonadales</taxon>
        <taxon>Pseudomonadaceae</taxon>
        <taxon>Pseudomonas</taxon>
    </lineage>
</organism>
<dbReference type="PANTHER" id="PTHR48125">
    <property type="entry name" value="LP07818P1"/>
    <property type="match status" value="1"/>
</dbReference>
<reference evidence="6" key="1">
    <citation type="journal article" date="2021" name="Front. Microbiol.">
        <title>Genomic Analysis of the 1-Aminocyclopropane-1-Carboxylate Deaminase-Producing Pseudomonas thivervalensis SC5 Reveals Its Multifaceted Roles in Soil and in Beneficial Interactions With Plants.</title>
        <authorList>
            <person name="Nascimento F.X."/>
            <person name="Uron P."/>
            <person name="Glick B.R."/>
            <person name="Giachini A."/>
            <person name="Rossi M.J."/>
        </authorList>
    </citation>
    <scope>NUCLEOTIDE SEQUENCE [LARGE SCALE GENOMIC DNA]</scope>
    <source>
        <strain evidence="6">PLM3</strain>
    </source>
</reference>
<feature type="domain" description="LysM" evidence="4">
    <location>
        <begin position="173"/>
        <end position="224"/>
    </location>
</feature>
<evidence type="ECO:0000313" key="6">
    <source>
        <dbReference type="Proteomes" id="UP000251666"/>
    </source>
</evidence>
<proteinExistence type="predicted"/>
<feature type="compositionally biased region" description="Pro residues" evidence="2">
    <location>
        <begin position="301"/>
        <end position="312"/>
    </location>
</feature>
<dbReference type="InterPro" id="IPR018392">
    <property type="entry name" value="LysM"/>
</dbReference>
<dbReference type="InterPro" id="IPR057840">
    <property type="entry name" value="FimV_N"/>
</dbReference>
<dbReference type="PANTHER" id="PTHR48125:SF12">
    <property type="entry name" value="AT HOOK TRANSCRIPTION FACTOR FAMILY-RELATED"/>
    <property type="match status" value="1"/>
</dbReference>
<feature type="region of interest" description="Disordered" evidence="2">
    <location>
        <begin position="490"/>
        <end position="509"/>
    </location>
</feature>
<evidence type="ECO:0000256" key="1">
    <source>
        <dbReference type="SAM" id="Coils"/>
    </source>
</evidence>
<evidence type="ECO:0000256" key="2">
    <source>
        <dbReference type="SAM" id="MobiDB-lite"/>
    </source>
</evidence>
<feature type="region of interest" description="Disordered" evidence="2">
    <location>
        <begin position="138"/>
        <end position="170"/>
    </location>
</feature>
<sequence length="657" mass="70068">MLESLQSTLRSWINVSIIVGTLGFPVLASALGLGEITLHSALNQPLRADIALVDVAGIGEGDLSASLASPDDFSRAGVERGFFLNNLRFTPVLRGERSFIRVTSSKPVEEPFLSFLVQLNQPNGRVLREYTVLIDPPGTPGIVPARDEPSTTSESEPSQATPAIKPPPAVQGKRYTVVQGDNPWVIAQRLHDAGSNASVNELVQGIQALNPGSDRLSIGQRLLLPDAAVLPTSAASTAGQVSAASDEQLAASVLQNQQQQKTIEALQARLQAQDQEIAGQRQQIGELQARLTETAPTPVTTEPPQPAPPASEPAPDASPTTEPPAEPEGIDWTWVAGLVGLLGVLVLLLFIRRRQQQADEAPLTERPEPMLEEGDETFASIPDTEPSEAAASFNNGDAPLGDVLEGVGIYLTYGRFTEAAGLLRAALLAEPERTDLGLKLLEVLGKQGDVIGFQAQENHLLAQGVGAGTLEEIRGRYPKVAAITAPIVAPAQPHVPDPAPEPEPEQAPGDEFELDLDALSMETSWDLADDQDTPAEEHRAAPRAADGAEGLSLSGFDEPDLQWEAPLETESLDDAFLDGFADEEQALEFEPLTLEPVSLDTLSLEPQAPEHSVKLEQAQNCIDDGDLKTAVTLLEELLEEGDEPLKQTARALLAGIR</sequence>
<dbReference type="NCBIfam" id="TIGR03504">
    <property type="entry name" value="FimV_Cterm"/>
    <property type="match status" value="1"/>
</dbReference>
<keyword evidence="1" id="KW-0175">Coiled coil</keyword>
<evidence type="ECO:0000256" key="3">
    <source>
        <dbReference type="SAM" id="Phobius"/>
    </source>
</evidence>
<dbReference type="PROSITE" id="PS51782">
    <property type="entry name" value="LYSM"/>
    <property type="match status" value="1"/>
</dbReference>
<name>A0A2Z4ZBQ2_9PSED</name>
<dbReference type="Proteomes" id="UP000251666">
    <property type="component" value="Chromosome"/>
</dbReference>
<keyword evidence="6" id="KW-1185">Reference proteome</keyword>
<dbReference type="Gene3D" id="1.20.58.2200">
    <property type="match status" value="1"/>
</dbReference>
<dbReference type="CDD" id="cd00118">
    <property type="entry name" value="LysM"/>
    <property type="match status" value="1"/>
</dbReference>
<dbReference type="Pfam" id="PF25800">
    <property type="entry name" value="FimV_N"/>
    <property type="match status" value="1"/>
</dbReference>
<evidence type="ECO:0000259" key="4">
    <source>
        <dbReference type="PROSITE" id="PS51782"/>
    </source>
</evidence>
<feature type="transmembrane region" description="Helical" evidence="3">
    <location>
        <begin position="332"/>
        <end position="351"/>
    </location>
</feature>
<dbReference type="InterPro" id="IPR036779">
    <property type="entry name" value="LysM_dom_sf"/>
</dbReference>
<gene>
    <name evidence="5" type="ORF">CEQ51_11995</name>
</gene>
<feature type="region of interest" description="Disordered" evidence="2">
    <location>
        <begin position="529"/>
        <end position="550"/>
    </location>
</feature>
<accession>A0A2Z4ZBQ2</accession>
<feature type="transmembrane region" description="Helical" evidence="3">
    <location>
        <begin position="12"/>
        <end position="34"/>
    </location>
</feature>
<dbReference type="InterPro" id="IPR020011">
    <property type="entry name" value="FimV_C"/>
</dbReference>
<dbReference type="Gene3D" id="3.10.350.10">
    <property type="entry name" value="LysM domain"/>
    <property type="match status" value="1"/>
</dbReference>
<feature type="compositionally biased region" description="Acidic residues" evidence="2">
    <location>
        <begin position="500"/>
        <end position="509"/>
    </location>
</feature>
<keyword evidence="3" id="KW-0472">Membrane</keyword>
<feature type="region of interest" description="Disordered" evidence="2">
    <location>
        <begin position="296"/>
        <end position="328"/>
    </location>
</feature>
<protein>
    <submittedName>
        <fullName evidence="5">Peptidoglycan-binding protein LysM</fullName>
    </submittedName>
</protein>